<dbReference type="OrthoDB" id="302036at2157"/>
<proteinExistence type="predicted"/>
<comment type="caution">
    <text evidence="2">The sequence shown here is derived from an EMBL/GenBank/DDBJ whole genome shotgun (WGS) entry which is preliminary data.</text>
</comment>
<evidence type="ECO:0000313" key="2">
    <source>
        <dbReference type="EMBL" id="RCU47190.1"/>
    </source>
</evidence>
<dbReference type="AlphaFoldDB" id="A0A368NAM5"/>
<feature type="compositionally biased region" description="Acidic residues" evidence="1">
    <location>
        <begin position="14"/>
        <end position="27"/>
    </location>
</feature>
<keyword evidence="3" id="KW-1185">Reference proteome</keyword>
<gene>
    <name evidence="2" type="ORF">DU504_07685</name>
</gene>
<reference evidence="2 3" key="1">
    <citation type="submission" date="2018-07" db="EMBL/GenBank/DDBJ databases">
        <title>Genome sequences of Haloplanus salinus JCM 18368T.</title>
        <authorList>
            <person name="Kim Y.B."/>
            <person name="Roh S.W."/>
        </authorList>
    </citation>
    <scope>NUCLEOTIDE SEQUENCE [LARGE SCALE GENOMIC DNA]</scope>
    <source>
        <strain evidence="2 3">JCM 18368</strain>
    </source>
</reference>
<name>A0A368NAM5_9EURY</name>
<evidence type="ECO:0000313" key="3">
    <source>
        <dbReference type="Proteomes" id="UP000252189"/>
    </source>
</evidence>
<feature type="region of interest" description="Disordered" evidence="1">
    <location>
        <begin position="98"/>
        <end position="117"/>
    </location>
</feature>
<dbReference type="Proteomes" id="UP000252189">
    <property type="component" value="Unassembled WGS sequence"/>
</dbReference>
<accession>A0A368NAM5</accession>
<protein>
    <submittedName>
        <fullName evidence="2">Uncharacterized protein</fullName>
    </submittedName>
</protein>
<organism evidence="2 3">
    <name type="scientific">Haloplanus salinus</name>
    <dbReference type="NCBI Taxonomy" id="1126245"/>
    <lineage>
        <taxon>Archaea</taxon>
        <taxon>Methanobacteriati</taxon>
        <taxon>Methanobacteriota</taxon>
        <taxon>Stenosarchaea group</taxon>
        <taxon>Halobacteria</taxon>
        <taxon>Halobacteriales</taxon>
        <taxon>Haloferacaceae</taxon>
        <taxon>Haloplanus</taxon>
    </lineage>
</organism>
<sequence length="117" mass="12515">MLGRVLAWLGIGDDGGDASDADLDWTDPDAAYGGDGPPRRYTCSECSTTIEGVGPDEQVTCPECGTAFKGTLVPDCAICPDCGSRIDDFAFYPATRRDTESASCSCGYRWESDPRTR</sequence>
<evidence type="ECO:0000256" key="1">
    <source>
        <dbReference type="SAM" id="MobiDB-lite"/>
    </source>
</evidence>
<dbReference type="RefSeq" id="WP_114448738.1">
    <property type="nucleotide sequence ID" value="NZ_QPHM01000001.1"/>
</dbReference>
<feature type="region of interest" description="Disordered" evidence="1">
    <location>
        <begin position="13"/>
        <end position="33"/>
    </location>
</feature>
<dbReference type="EMBL" id="QPHM01000001">
    <property type="protein sequence ID" value="RCU47190.1"/>
    <property type="molecule type" value="Genomic_DNA"/>
</dbReference>